<name>A0A9P0B4Q4_BRAAE</name>
<gene>
    <name evidence="18" type="ORF">MELIAE_LOCUS8158</name>
</gene>
<evidence type="ECO:0000256" key="14">
    <source>
        <dbReference type="PIRSR" id="PIRSR605511-1"/>
    </source>
</evidence>
<feature type="signal peptide" evidence="16">
    <location>
        <begin position="1"/>
        <end position="26"/>
    </location>
</feature>
<feature type="binding site" evidence="15">
    <location>
        <position position="147"/>
    </location>
    <ligand>
        <name>substrate</name>
    </ligand>
</feature>
<dbReference type="PANTHER" id="PTHR10907:SF66">
    <property type="entry name" value="MIP34848P1-RELATED"/>
    <property type="match status" value="1"/>
</dbReference>
<dbReference type="EC" id="3.1.1.17" evidence="7"/>
<evidence type="ECO:0000256" key="15">
    <source>
        <dbReference type="PIRSR" id="PIRSR605511-2"/>
    </source>
</evidence>
<feature type="active site" description="Proton donor/acceptor" evidence="14">
    <location>
        <position position="249"/>
    </location>
</feature>
<comment type="similarity">
    <text evidence="6">Belongs to the SMP-30/CGR1 family.</text>
</comment>
<keyword evidence="10 15" id="KW-0479">Metal-binding</keyword>
<dbReference type="InterPro" id="IPR008367">
    <property type="entry name" value="Regucalcin"/>
</dbReference>
<evidence type="ECO:0000256" key="8">
    <source>
        <dbReference type="ARBA" id="ARBA00016808"/>
    </source>
</evidence>
<feature type="binding site" evidence="15">
    <location>
        <position position="145"/>
    </location>
    <ligand>
        <name>substrate</name>
    </ligand>
</feature>
<dbReference type="Gene3D" id="2.120.10.30">
    <property type="entry name" value="TolB, C-terminal domain"/>
    <property type="match status" value="3"/>
</dbReference>
<dbReference type="GO" id="GO:0005509">
    <property type="term" value="F:calcium ion binding"/>
    <property type="evidence" value="ECO:0007669"/>
    <property type="project" value="InterPro"/>
</dbReference>
<evidence type="ECO:0000256" key="16">
    <source>
        <dbReference type="SAM" id="SignalP"/>
    </source>
</evidence>
<dbReference type="GO" id="GO:0030234">
    <property type="term" value="F:enzyme regulator activity"/>
    <property type="evidence" value="ECO:0007669"/>
    <property type="project" value="InterPro"/>
</dbReference>
<dbReference type="FunFam" id="2.120.10.30:FF:000027">
    <property type="entry name" value="Regucalcin homologue"/>
    <property type="match status" value="1"/>
</dbReference>
<organism evidence="18 19">
    <name type="scientific">Brassicogethes aeneus</name>
    <name type="common">Rape pollen beetle</name>
    <name type="synonym">Meligethes aeneus</name>
    <dbReference type="NCBI Taxonomy" id="1431903"/>
    <lineage>
        <taxon>Eukaryota</taxon>
        <taxon>Metazoa</taxon>
        <taxon>Ecdysozoa</taxon>
        <taxon>Arthropoda</taxon>
        <taxon>Hexapoda</taxon>
        <taxon>Insecta</taxon>
        <taxon>Pterygota</taxon>
        <taxon>Neoptera</taxon>
        <taxon>Endopterygota</taxon>
        <taxon>Coleoptera</taxon>
        <taxon>Polyphaga</taxon>
        <taxon>Cucujiformia</taxon>
        <taxon>Nitidulidae</taxon>
        <taxon>Meligethinae</taxon>
        <taxon>Brassicogethes</taxon>
    </lineage>
</organism>
<protein>
    <recommendedName>
        <fullName evidence="8">Regucalcin</fullName>
        <ecNumber evidence="7">3.1.1.17</ecNumber>
    </recommendedName>
    <alternativeName>
        <fullName evidence="13">Gluconolactonase</fullName>
    </alternativeName>
</protein>
<dbReference type="GO" id="GO:0004341">
    <property type="term" value="F:gluconolactonase activity"/>
    <property type="evidence" value="ECO:0007669"/>
    <property type="project" value="UniProtKB-EC"/>
</dbReference>
<evidence type="ECO:0000256" key="9">
    <source>
        <dbReference type="ARBA" id="ARBA00022490"/>
    </source>
</evidence>
<evidence type="ECO:0000313" key="19">
    <source>
        <dbReference type="Proteomes" id="UP001154078"/>
    </source>
</evidence>
<feature type="domain" description="SMP-30/Gluconolactonase/LRE-like region" evidence="17">
    <location>
        <begin position="455"/>
        <end position="710"/>
    </location>
</feature>
<feature type="chain" id="PRO_5040445175" description="Regucalcin" evidence="16">
    <location>
        <begin position="27"/>
        <end position="744"/>
    </location>
</feature>
<proteinExistence type="inferred from homology"/>
<evidence type="ECO:0000256" key="3">
    <source>
        <dbReference type="ARBA" id="ARBA00001936"/>
    </source>
</evidence>
<dbReference type="PRINTS" id="PR01791">
    <property type="entry name" value="REGUCALCIN"/>
</dbReference>
<evidence type="ECO:0000256" key="10">
    <source>
        <dbReference type="ARBA" id="ARBA00022723"/>
    </source>
</evidence>
<keyword evidence="16" id="KW-0732">Signal</keyword>
<dbReference type="PRINTS" id="PR01790">
    <property type="entry name" value="SMP30FAMILY"/>
</dbReference>
<dbReference type="InterPro" id="IPR013658">
    <property type="entry name" value="SGL"/>
</dbReference>
<evidence type="ECO:0000256" key="11">
    <source>
        <dbReference type="ARBA" id="ARBA00022801"/>
    </source>
</evidence>
<evidence type="ECO:0000256" key="13">
    <source>
        <dbReference type="ARBA" id="ARBA00032464"/>
    </source>
</evidence>
<evidence type="ECO:0000256" key="1">
    <source>
        <dbReference type="ARBA" id="ARBA00001589"/>
    </source>
</evidence>
<comment type="cofactor">
    <cofactor evidence="4">
        <name>Mg(2+)</name>
        <dbReference type="ChEBI" id="CHEBI:18420"/>
    </cofactor>
</comment>
<evidence type="ECO:0000256" key="6">
    <source>
        <dbReference type="ARBA" id="ARBA00008853"/>
    </source>
</evidence>
<evidence type="ECO:0000256" key="4">
    <source>
        <dbReference type="ARBA" id="ARBA00001946"/>
    </source>
</evidence>
<comment type="cofactor">
    <cofactor evidence="2">
        <name>Ca(2+)</name>
        <dbReference type="ChEBI" id="CHEBI:29108"/>
    </cofactor>
</comment>
<comment type="catalytic activity">
    <reaction evidence="1">
        <text>D-glucono-1,5-lactone + H2O = D-gluconate + H(+)</text>
        <dbReference type="Rhea" id="RHEA:10440"/>
        <dbReference type="ChEBI" id="CHEBI:15377"/>
        <dbReference type="ChEBI" id="CHEBI:15378"/>
        <dbReference type="ChEBI" id="CHEBI:16217"/>
        <dbReference type="ChEBI" id="CHEBI:18391"/>
        <dbReference type="EC" id="3.1.1.17"/>
    </reaction>
</comment>
<dbReference type="InterPro" id="IPR011042">
    <property type="entry name" value="6-blade_b-propeller_TolB-like"/>
</dbReference>
<dbReference type="Proteomes" id="UP001154078">
    <property type="component" value="Chromosome 5"/>
</dbReference>
<keyword evidence="19" id="KW-1185">Reference proteome</keyword>
<feature type="domain" description="SMP-30/Gluconolactonase/LRE-like region" evidence="17">
    <location>
        <begin position="50"/>
        <end position="312"/>
    </location>
</feature>
<comment type="subcellular location">
    <subcellularLocation>
        <location evidence="5">Cytoplasm</location>
    </subcellularLocation>
</comment>
<dbReference type="EMBL" id="OV121136">
    <property type="protein sequence ID" value="CAH0557444.1"/>
    <property type="molecule type" value="Genomic_DNA"/>
</dbReference>
<keyword evidence="9" id="KW-0963">Cytoplasm</keyword>
<dbReference type="OrthoDB" id="423498at2759"/>
<evidence type="ECO:0000256" key="2">
    <source>
        <dbReference type="ARBA" id="ARBA00001913"/>
    </source>
</evidence>
<feature type="binding site" evidence="15">
    <location>
        <position position="249"/>
    </location>
    <ligand>
        <name>a divalent metal cation</name>
        <dbReference type="ChEBI" id="CHEBI:60240"/>
    </ligand>
</feature>
<dbReference type="Pfam" id="PF08450">
    <property type="entry name" value="SGL"/>
    <property type="match status" value="2"/>
</dbReference>
<feature type="binding site" evidence="15">
    <location>
        <position position="197"/>
    </location>
    <ligand>
        <name>a divalent metal cation</name>
        <dbReference type="ChEBI" id="CHEBI:60240"/>
    </ligand>
</feature>
<dbReference type="GO" id="GO:0019853">
    <property type="term" value="P:L-ascorbic acid biosynthetic process"/>
    <property type="evidence" value="ECO:0007669"/>
    <property type="project" value="TreeGrafter"/>
</dbReference>
<accession>A0A9P0B4Q4</accession>
<feature type="binding site" evidence="15">
    <location>
        <position position="52"/>
    </location>
    <ligand>
        <name>a divalent metal cation</name>
        <dbReference type="ChEBI" id="CHEBI:60240"/>
    </ligand>
</feature>
<dbReference type="PANTHER" id="PTHR10907">
    <property type="entry name" value="REGUCALCIN"/>
    <property type="match status" value="1"/>
</dbReference>
<keyword evidence="11" id="KW-0378">Hydrolase</keyword>
<evidence type="ECO:0000256" key="7">
    <source>
        <dbReference type="ARBA" id="ARBA00013227"/>
    </source>
</evidence>
<comment type="cofactor">
    <cofactor evidence="15">
        <name>Zn(2+)</name>
        <dbReference type="ChEBI" id="CHEBI:29105"/>
    </cofactor>
    <text evidence="15">Binds 1 divalent metal cation per subunit.</text>
</comment>
<dbReference type="GO" id="GO:0005737">
    <property type="term" value="C:cytoplasm"/>
    <property type="evidence" value="ECO:0007669"/>
    <property type="project" value="UniProtKB-SubCell"/>
</dbReference>
<feature type="binding site" evidence="15">
    <location>
        <position position="165"/>
    </location>
    <ligand>
        <name>substrate</name>
    </ligand>
</feature>
<sequence>MAVNKVFELLFRLLVAGSVLLHAVISADIKDLNNSKMAPVVERVVDSVHLGEGPHWDVSTQSLYFVDIFGKAIHKYVPSTKKHTKAVIGSGHVSLIVPVEGQKDKFLISIGRKLAVVTWDGESDKVSKTEEITEVDNKPDTLDNRFNDGKCDPSGRLWAGTMGGEPENGAVKREKGALFSLVKGQAKQHLSKIGISNGLAWTTDNKTMYYIDSHKGYLEQFDFDIVNGTISNSRNVFTLSKHGVDGVLDGMCIDTDGNLWVAIFNGYRVIKIDPRKPETLLQTVEIPAKQVNKTTSVAFGGPNLDELYVTSASFTVNGVELPPPDHGATFRVTGLGVKGFPDPAFGFSVVNGKPKKMTDKMIIRPISESLEVGTRPCWDAEKKCLYFVDVPTSYAYKYDNETGETVKTKVAQATTKYIPKIIRSPINLLGVGTLLQQIPITICPLDGEQLEVGTRPFWDEDRQILYFVDVKTSTIYKYCYNGNRVAKATVGDEPLAFMFPVEGDDKKFIAGLGRKLVFVTWDGKCPVVQKVELITEVEWEEDYLANRWNGGKVDPYGRLWAGTMGPADENGDTIPGRGSLYSYSKGLLLKHETNIGISNGLAWDVKENKMYYIDTLFPGVYQYDYDPKTGTICNRTCVFDFENNFVEGKPDGLVIDMDGNLIVACIFGGHLIHFDPRTGKVLARIPIPAEQVTAVTFGGFELDKLFVTTAKMEVNGEVPEDPAGVTFVIEGLGISGLGDFKYKP</sequence>
<evidence type="ECO:0000256" key="12">
    <source>
        <dbReference type="ARBA" id="ARBA00022837"/>
    </source>
</evidence>
<keyword evidence="12" id="KW-0106">Calcium</keyword>
<evidence type="ECO:0000256" key="5">
    <source>
        <dbReference type="ARBA" id="ARBA00004496"/>
    </source>
</evidence>
<dbReference type="InterPro" id="IPR005511">
    <property type="entry name" value="SMP-30"/>
</dbReference>
<reference evidence="18" key="1">
    <citation type="submission" date="2021-12" db="EMBL/GenBank/DDBJ databases">
        <authorList>
            <person name="King R."/>
        </authorList>
    </citation>
    <scope>NUCLEOTIDE SEQUENCE</scope>
</reference>
<dbReference type="SUPFAM" id="SSF63829">
    <property type="entry name" value="Calcium-dependent phosphotriesterase"/>
    <property type="match status" value="2"/>
</dbReference>
<dbReference type="AlphaFoldDB" id="A0A9P0B4Q4"/>
<keyword evidence="15" id="KW-0862">Zinc</keyword>
<evidence type="ECO:0000259" key="17">
    <source>
        <dbReference type="Pfam" id="PF08450"/>
    </source>
</evidence>
<evidence type="ECO:0000313" key="18">
    <source>
        <dbReference type="EMBL" id="CAH0557444.1"/>
    </source>
</evidence>
<comment type="cofactor">
    <cofactor evidence="3">
        <name>Mn(2+)</name>
        <dbReference type="ChEBI" id="CHEBI:29035"/>
    </cofactor>
</comment>